<keyword evidence="3" id="KW-1185">Reference proteome</keyword>
<dbReference type="SUPFAM" id="SSF49313">
    <property type="entry name" value="Cadherin-like"/>
    <property type="match status" value="1"/>
</dbReference>
<dbReference type="RefSeq" id="WP_386064189.1">
    <property type="nucleotide sequence ID" value="NZ_JBHLTQ010000005.1"/>
</dbReference>
<feature type="chain" id="PRO_5045926437" evidence="1">
    <location>
        <begin position="22"/>
        <end position="310"/>
    </location>
</feature>
<evidence type="ECO:0000256" key="1">
    <source>
        <dbReference type="SAM" id="SignalP"/>
    </source>
</evidence>
<keyword evidence="1" id="KW-0732">Signal</keyword>
<dbReference type="InterPro" id="IPR015919">
    <property type="entry name" value="Cadherin-like_sf"/>
</dbReference>
<accession>A0ABV6QD72</accession>
<comment type="caution">
    <text evidence="2">The sequence shown here is derived from an EMBL/GenBank/DDBJ whole genome shotgun (WGS) entry which is preliminary data.</text>
</comment>
<feature type="signal peptide" evidence="1">
    <location>
        <begin position="1"/>
        <end position="21"/>
    </location>
</feature>
<evidence type="ECO:0000313" key="2">
    <source>
        <dbReference type="EMBL" id="MFC0605221.1"/>
    </source>
</evidence>
<gene>
    <name evidence="2" type="ORF">ACFFGA_11690</name>
</gene>
<protein>
    <submittedName>
        <fullName evidence="2">Cadherin repeat domain-containing protein</fullName>
    </submittedName>
</protein>
<proteinExistence type="predicted"/>
<reference evidence="2 3" key="1">
    <citation type="submission" date="2024-09" db="EMBL/GenBank/DDBJ databases">
        <authorList>
            <person name="Sun Q."/>
            <person name="Mori K."/>
        </authorList>
    </citation>
    <scope>NUCLEOTIDE SEQUENCE [LARGE SCALE GENOMIC DNA]</scope>
    <source>
        <strain evidence="2 3">NCAIM B.02481</strain>
    </source>
</reference>
<evidence type="ECO:0000313" key="3">
    <source>
        <dbReference type="Proteomes" id="UP001589832"/>
    </source>
</evidence>
<sequence>MKNLISFFTLIVLLTTIVSCSSTDDSDNPSSNDTIEISINENPSSGHLVTTITTSLSGDVSYSLTSESISQAFTLDSNSGELRVAAWQVYDYEINPIITATVSVSNGTDSENKIIIVNLNNMDDIWFFLNSSRDNYANASAGDWIAITEGEYNHLANNLFDVTKCGSTDSQYNRNNQISYDSNYYTYANDNGATIAQQNYLFAFKYTCNRDNLTNTKVKLSSTSVSEGYTNIGGNVPMHNSGENYFVLKGNSSPTPETSYMAVSAERFGYFSGVSGFNFKYGDFDVNELPYNWTGIALYQGLTTTVKQWD</sequence>
<organism evidence="2 3">
    <name type="scientific">Winogradskyella pulchriflava</name>
    <dbReference type="NCBI Taxonomy" id="1110688"/>
    <lineage>
        <taxon>Bacteria</taxon>
        <taxon>Pseudomonadati</taxon>
        <taxon>Bacteroidota</taxon>
        <taxon>Flavobacteriia</taxon>
        <taxon>Flavobacteriales</taxon>
        <taxon>Flavobacteriaceae</taxon>
        <taxon>Winogradskyella</taxon>
    </lineage>
</organism>
<dbReference type="PROSITE" id="PS51257">
    <property type="entry name" value="PROKAR_LIPOPROTEIN"/>
    <property type="match status" value="1"/>
</dbReference>
<dbReference type="Gene3D" id="2.60.40.60">
    <property type="entry name" value="Cadherins"/>
    <property type="match status" value="1"/>
</dbReference>
<dbReference type="CDD" id="cd11304">
    <property type="entry name" value="Cadherin_repeat"/>
    <property type="match status" value="1"/>
</dbReference>
<dbReference type="EMBL" id="JBHLTQ010000005">
    <property type="protein sequence ID" value="MFC0605221.1"/>
    <property type="molecule type" value="Genomic_DNA"/>
</dbReference>
<name>A0ABV6QD72_9FLAO</name>
<dbReference type="Proteomes" id="UP001589832">
    <property type="component" value="Unassembled WGS sequence"/>
</dbReference>